<dbReference type="RefSeq" id="WP_242164805.1">
    <property type="nucleotide sequence ID" value="NZ_JAJMLW010000002.1"/>
</dbReference>
<feature type="transmembrane region" description="Helical" evidence="5">
    <location>
        <begin position="44"/>
        <end position="61"/>
    </location>
</feature>
<feature type="transmembrane region" description="Helical" evidence="5">
    <location>
        <begin position="73"/>
        <end position="98"/>
    </location>
</feature>
<keyword evidence="8" id="KW-1185">Reference proteome</keyword>
<feature type="transmembrane region" description="Helical" evidence="5">
    <location>
        <begin position="351"/>
        <end position="372"/>
    </location>
</feature>
<feature type="transmembrane region" description="Helical" evidence="5">
    <location>
        <begin position="319"/>
        <end position="339"/>
    </location>
</feature>
<keyword evidence="3" id="KW-0804">Transcription</keyword>
<proteinExistence type="predicted"/>
<feature type="transmembrane region" description="Helical" evidence="5">
    <location>
        <begin position="104"/>
        <end position="129"/>
    </location>
</feature>
<dbReference type="InterPro" id="IPR000792">
    <property type="entry name" value="Tscrpt_reg_LuxR_C"/>
</dbReference>
<reference evidence="7" key="1">
    <citation type="submission" date="2021-11" db="EMBL/GenBank/DDBJ databases">
        <title>A Novel Adlercreutzia Species, isolated from a Allomyrina dichotoma larva feces.</title>
        <authorList>
            <person name="Suh M.K."/>
        </authorList>
    </citation>
    <scope>NUCLEOTIDE SEQUENCE</scope>
    <source>
        <strain evidence="7">JBNU-10</strain>
    </source>
</reference>
<evidence type="ECO:0000256" key="2">
    <source>
        <dbReference type="ARBA" id="ARBA00023125"/>
    </source>
</evidence>
<keyword evidence="5" id="KW-0472">Membrane</keyword>
<evidence type="ECO:0000256" key="4">
    <source>
        <dbReference type="SAM" id="MobiDB-lite"/>
    </source>
</evidence>
<dbReference type="CDD" id="cd06170">
    <property type="entry name" value="LuxR_C_like"/>
    <property type="match status" value="1"/>
</dbReference>
<dbReference type="Proteomes" id="UP001430755">
    <property type="component" value="Unassembled WGS sequence"/>
</dbReference>
<feature type="transmembrane region" description="Helical" evidence="5">
    <location>
        <begin position="141"/>
        <end position="160"/>
    </location>
</feature>
<gene>
    <name evidence="7" type="ORF">LPT13_06535</name>
</gene>
<comment type="caution">
    <text evidence="7">The sequence shown here is derived from an EMBL/GenBank/DDBJ whole genome shotgun (WGS) entry which is preliminary data.</text>
</comment>
<feature type="transmembrane region" description="Helical" evidence="5">
    <location>
        <begin position="245"/>
        <end position="263"/>
    </location>
</feature>
<dbReference type="InterPro" id="IPR036388">
    <property type="entry name" value="WH-like_DNA-bd_sf"/>
</dbReference>
<dbReference type="InterPro" id="IPR016032">
    <property type="entry name" value="Sig_transdc_resp-reg_C-effctor"/>
</dbReference>
<evidence type="ECO:0000313" key="8">
    <source>
        <dbReference type="Proteomes" id="UP001430755"/>
    </source>
</evidence>
<feature type="region of interest" description="Disordered" evidence="4">
    <location>
        <begin position="189"/>
        <end position="208"/>
    </location>
</feature>
<dbReference type="SMART" id="SM00421">
    <property type="entry name" value="HTH_LUXR"/>
    <property type="match status" value="1"/>
</dbReference>
<name>A0ABS9WGL6_9ACTN</name>
<protein>
    <submittedName>
        <fullName evidence="7">Helix-turn-helix transcriptional regulator</fullName>
    </submittedName>
</protein>
<dbReference type="PANTHER" id="PTHR44688:SF16">
    <property type="entry name" value="DNA-BINDING TRANSCRIPTIONAL ACTIVATOR DEVR_DOSR"/>
    <property type="match status" value="1"/>
</dbReference>
<keyword evidence="5" id="KW-1133">Transmembrane helix</keyword>
<evidence type="ECO:0000256" key="1">
    <source>
        <dbReference type="ARBA" id="ARBA00023015"/>
    </source>
</evidence>
<dbReference type="EMBL" id="JAJMLW010000002">
    <property type="protein sequence ID" value="MCI2242006.1"/>
    <property type="molecule type" value="Genomic_DNA"/>
</dbReference>
<keyword evidence="1" id="KW-0805">Transcription regulation</keyword>
<evidence type="ECO:0000259" key="6">
    <source>
        <dbReference type="PROSITE" id="PS50043"/>
    </source>
</evidence>
<feature type="transmembrane region" description="Helical" evidence="5">
    <location>
        <begin position="378"/>
        <end position="397"/>
    </location>
</feature>
<sequence>MATADGERVRQARASILGFACNQAFLLALLYLGVPGASAPEARWGSLVAVPLCMIAAFLALTRPAPRRALARLTSSLVVTCGVPLVLFALGVTVLGALGSLPGAVIAAAQGVLVGVPAALLLCAWGRVLGRAPIEQSVPEVLIGSALGAAVCLAAVAVPVEAAPAALYLLPLGSAGALRALGGAEEAGGGEGAAPATGEVRPSDAADDGDAGRLTGRILAGTAVYGVAAGAVEALALGGDAAGSLAPTLFFFVLYCLAALQLYGERPLAGVRAVLPVAGAADAGPLDGAWRLAVLLMMGGFLLVPLLGIPGIPGQAVALAGYLGVFVALISLFLVMGRLTGRDAALSFARGFSALFAGELAGLGAGLALGGLPLGREAPFAVVALAGIAVLYAYLFLFTDRDLRALSVAVERTDRLEEACRRIAADAGLSKREAELLPLALRGRTSERMAAELFISKNTVDTHMRRIYAKCGVRSRQELIDLGERVERELPPTAR</sequence>
<feature type="transmembrane region" description="Helical" evidence="5">
    <location>
        <begin position="292"/>
        <end position="313"/>
    </location>
</feature>
<keyword evidence="5" id="KW-0812">Transmembrane</keyword>
<dbReference type="PRINTS" id="PR00038">
    <property type="entry name" value="HTHLUXR"/>
</dbReference>
<dbReference type="PANTHER" id="PTHR44688">
    <property type="entry name" value="DNA-BINDING TRANSCRIPTIONAL ACTIVATOR DEVR_DOSR"/>
    <property type="match status" value="1"/>
</dbReference>
<feature type="transmembrane region" description="Helical" evidence="5">
    <location>
        <begin position="12"/>
        <end position="32"/>
    </location>
</feature>
<dbReference type="PROSITE" id="PS50043">
    <property type="entry name" value="HTH_LUXR_2"/>
    <property type="match status" value="1"/>
</dbReference>
<keyword evidence="2" id="KW-0238">DNA-binding</keyword>
<evidence type="ECO:0000313" key="7">
    <source>
        <dbReference type="EMBL" id="MCI2242006.1"/>
    </source>
</evidence>
<evidence type="ECO:0000256" key="3">
    <source>
        <dbReference type="ARBA" id="ARBA00023163"/>
    </source>
</evidence>
<dbReference type="Gene3D" id="1.10.10.10">
    <property type="entry name" value="Winged helix-like DNA-binding domain superfamily/Winged helix DNA-binding domain"/>
    <property type="match status" value="1"/>
</dbReference>
<organism evidence="7 8">
    <name type="scientific">Adlercreutzia faecimuris</name>
    <dbReference type="NCBI Taxonomy" id="2897341"/>
    <lineage>
        <taxon>Bacteria</taxon>
        <taxon>Bacillati</taxon>
        <taxon>Actinomycetota</taxon>
        <taxon>Coriobacteriia</taxon>
        <taxon>Eggerthellales</taxon>
        <taxon>Eggerthellaceae</taxon>
        <taxon>Adlercreutzia</taxon>
    </lineage>
</organism>
<accession>A0ABS9WGL6</accession>
<evidence type="ECO:0000256" key="5">
    <source>
        <dbReference type="SAM" id="Phobius"/>
    </source>
</evidence>
<dbReference type="Pfam" id="PF00196">
    <property type="entry name" value="GerE"/>
    <property type="match status" value="1"/>
</dbReference>
<dbReference type="SUPFAM" id="SSF46894">
    <property type="entry name" value="C-terminal effector domain of the bipartite response regulators"/>
    <property type="match status" value="1"/>
</dbReference>
<feature type="domain" description="HTH luxR-type" evidence="6">
    <location>
        <begin position="422"/>
        <end position="487"/>
    </location>
</feature>